<dbReference type="Pfam" id="PF12796">
    <property type="entry name" value="Ank_2"/>
    <property type="match status" value="2"/>
</dbReference>
<evidence type="ECO:0000256" key="1">
    <source>
        <dbReference type="ARBA" id="ARBA00022737"/>
    </source>
</evidence>
<reference evidence="4 5" key="1">
    <citation type="submission" date="2016-06" db="EMBL/GenBank/DDBJ databases">
        <title>Genome sequence of endosymbiont of Candidatus Endolucinida thiodiazotropha.</title>
        <authorList>
            <person name="Poehlein A."/>
            <person name="Koenig S."/>
            <person name="Heiden S.E."/>
            <person name="Thuermer A."/>
            <person name="Voget S."/>
            <person name="Daniel R."/>
            <person name="Markert S."/>
            <person name="Gros O."/>
            <person name="Schweder T."/>
        </authorList>
    </citation>
    <scope>NUCLEOTIDE SEQUENCE [LARGE SCALE GENOMIC DNA]</scope>
    <source>
        <strain evidence="4 5">COS</strain>
    </source>
</reference>
<feature type="repeat" description="ANK" evidence="3">
    <location>
        <begin position="153"/>
        <end position="185"/>
    </location>
</feature>
<evidence type="ECO:0000313" key="4">
    <source>
        <dbReference type="EMBL" id="ODJ86499.1"/>
    </source>
</evidence>
<dbReference type="Proteomes" id="UP000094769">
    <property type="component" value="Unassembled WGS sequence"/>
</dbReference>
<dbReference type="InterPro" id="IPR002110">
    <property type="entry name" value="Ankyrin_rpt"/>
</dbReference>
<feature type="repeat" description="ANK" evidence="3">
    <location>
        <begin position="90"/>
        <end position="122"/>
    </location>
</feature>
<feature type="repeat" description="ANK" evidence="3">
    <location>
        <begin position="118"/>
        <end position="152"/>
    </location>
</feature>
<keyword evidence="1" id="KW-0677">Repeat</keyword>
<sequence length="215" mass="23429">MFNRFNLLSIVCLSTLIGCSQPSEPTITLARAVQIGDIDQLERNIHWNADINKPGPEGMTPLHVAATKGSLVMTKILVKNGADFEITDPQGHTPLLKALIARNTIVAEYLFKSGAKLDPNTALHETAKLGSADRDVIGFLLRRGATLDNTDADGNTPLHSAILNDQRVVAKYLINRGASLDIRNRAGMSPLALAIERKNQDIERILRQFGASEAR</sequence>
<proteinExistence type="predicted"/>
<feature type="repeat" description="ANK" evidence="3">
    <location>
        <begin position="57"/>
        <end position="89"/>
    </location>
</feature>
<organism evidence="4 5">
    <name type="scientific">Candidatus Thiodiazotropha endolucinida</name>
    <dbReference type="NCBI Taxonomy" id="1655433"/>
    <lineage>
        <taxon>Bacteria</taxon>
        <taxon>Pseudomonadati</taxon>
        <taxon>Pseudomonadota</taxon>
        <taxon>Gammaproteobacteria</taxon>
        <taxon>Chromatiales</taxon>
        <taxon>Sedimenticolaceae</taxon>
        <taxon>Candidatus Thiodiazotropha</taxon>
    </lineage>
</organism>
<protein>
    <submittedName>
        <fullName evidence="4">Phosphocholine transferase AnkX</fullName>
        <ecNumber evidence="4">2.7.1.-</ecNumber>
    </submittedName>
</protein>
<dbReference type="EMBL" id="MARB01000021">
    <property type="protein sequence ID" value="ODJ86499.1"/>
    <property type="molecule type" value="Genomic_DNA"/>
</dbReference>
<name>A0A7Z1AEV8_9GAMM</name>
<evidence type="ECO:0000313" key="5">
    <source>
        <dbReference type="Proteomes" id="UP000094769"/>
    </source>
</evidence>
<keyword evidence="4" id="KW-0808">Transferase</keyword>
<keyword evidence="5" id="KW-1185">Reference proteome</keyword>
<dbReference type="PANTHER" id="PTHR24171">
    <property type="entry name" value="ANKYRIN REPEAT DOMAIN-CONTAINING PROTEIN 39-RELATED"/>
    <property type="match status" value="1"/>
</dbReference>
<dbReference type="SUPFAM" id="SSF48403">
    <property type="entry name" value="Ankyrin repeat"/>
    <property type="match status" value="1"/>
</dbReference>
<evidence type="ECO:0000256" key="3">
    <source>
        <dbReference type="PROSITE-ProRule" id="PRU00023"/>
    </source>
</evidence>
<dbReference type="AlphaFoldDB" id="A0A7Z1AEV8"/>
<dbReference type="PROSITE" id="PS50088">
    <property type="entry name" value="ANK_REPEAT"/>
    <property type="match status" value="4"/>
</dbReference>
<gene>
    <name evidence="4" type="primary">ankX_3</name>
    <name evidence="4" type="ORF">CODIS_32830</name>
</gene>
<dbReference type="InterPro" id="IPR036770">
    <property type="entry name" value="Ankyrin_rpt-contain_sf"/>
</dbReference>
<comment type="caution">
    <text evidence="4">The sequence shown here is derived from an EMBL/GenBank/DDBJ whole genome shotgun (WGS) entry which is preliminary data.</text>
</comment>
<dbReference type="PROSITE" id="PS51257">
    <property type="entry name" value="PROKAR_LIPOPROTEIN"/>
    <property type="match status" value="1"/>
</dbReference>
<dbReference type="EC" id="2.7.1.-" evidence="4"/>
<accession>A0A7Z1AEV8</accession>
<dbReference type="GO" id="GO:0016740">
    <property type="term" value="F:transferase activity"/>
    <property type="evidence" value="ECO:0007669"/>
    <property type="project" value="UniProtKB-KW"/>
</dbReference>
<dbReference type="PROSITE" id="PS50297">
    <property type="entry name" value="ANK_REP_REGION"/>
    <property type="match status" value="3"/>
</dbReference>
<dbReference type="SMART" id="SM00248">
    <property type="entry name" value="ANK"/>
    <property type="match status" value="5"/>
</dbReference>
<dbReference type="OrthoDB" id="264542at2"/>
<dbReference type="Gene3D" id="1.25.40.20">
    <property type="entry name" value="Ankyrin repeat-containing domain"/>
    <property type="match status" value="2"/>
</dbReference>
<dbReference type="RefSeq" id="WP_069126944.1">
    <property type="nucleotide sequence ID" value="NZ_MARB01000021.1"/>
</dbReference>
<keyword evidence="2 3" id="KW-0040">ANK repeat</keyword>
<evidence type="ECO:0000256" key="2">
    <source>
        <dbReference type="ARBA" id="ARBA00023043"/>
    </source>
</evidence>
<dbReference type="PANTHER" id="PTHR24171:SF9">
    <property type="entry name" value="ANKYRIN REPEAT DOMAIN-CONTAINING PROTEIN 39"/>
    <property type="match status" value="1"/>
</dbReference>
<dbReference type="PRINTS" id="PR01415">
    <property type="entry name" value="ANKYRIN"/>
</dbReference>